<accession>A0AA36H7E1</accession>
<dbReference type="InterPro" id="IPR038398">
    <property type="entry name" value="NCD2_sf"/>
</dbReference>
<feature type="compositionally biased region" description="Low complexity" evidence="1">
    <location>
        <begin position="108"/>
        <end position="121"/>
    </location>
</feature>
<name>A0AA36H7E1_CYLNA</name>
<dbReference type="Gene3D" id="1.20.120.2010">
    <property type="entry name" value="NAB conserved domain 2"/>
    <property type="match status" value="1"/>
</dbReference>
<protein>
    <recommendedName>
        <fullName evidence="2">NAB co-repressor domain-containing protein</fullName>
    </recommendedName>
</protein>
<feature type="compositionally biased region" description="Low complexity" evidence="1">
    <location>
        <begin position="159"/>
        <end position="177"/>
    </location>
</feature>
<dbReference type="GO" id="GO:0045892">
    <property type="term" value="P:negative regulation of DNA-templated transcription"/>
    <property type="evidence" value="ECO:0007669"/>
    <property type="project" value="InterPro"/>
</dbReference>
<proteinExistence type="predicted"/>
<dbReference type="AlphaFoldDB" id="A0AA36H7E1"/>
<comment type="caution">
    <text evidence="3">The sequence shown here is derived from an EMBL/GenBank/DDBJ whole genome shotgun (WGS) entry which is preliminary data.</text>
</comment>
<evidence type="ECO:0000313" key="3">
    <source>
        <dbReference type="EMBL" id="CAJ0605024.1"/>
    </source>
</evidence>
<feature type="domain" description="NAB co-repressor" evidence="2">
    <location>
        <begin position="49"/>
        <end position="86"/>
    </location>
</feature>
<keyword evidence="4" id="KW-1185">Reference proteome</keyword>
<reference evidence="3" key="1">
    <citation type="submission" date="2023-07" db="EMBL/GenBank/DDBJ databases">
        <authorList>
            <consortium name="CYATHOMIX"/>
        </authorList>
    </citation>
    <scope>NUCLEOTIDE SEQUENCE</scope>
    <source>
        <strain evidence="3">N/A</strain>
    </source>
</reference>
<evidence type="ECO:0000259" key="2">
    <source>
        <dbReference type="Pfam" id="PF04905"/>
    </source>
</evidence>
<dbReference type="GO" id="GO:0005634">
    <property type="term" value="C:nucleus"/>
    <property type="evidence" value="ECO:0007669"/>
    <property type="project" value="InterPro"/>
</dbReference>
<feature type="compositionally biased region" description="Basic and acidic residues" evidence="1">
    <location>
        <begin position="137"/>
        <end position="149"/>
    </location>
</feature>
<gene>
    <name evidence="3" type="ORF">CYNAS_LOCUS17007</name>
</gene>
<evidence type="ECO:0000256" key="1">
    <source>
        <dbReference type="SAM" id="MobiDB-lite"/>
    </source>
</evidence>
<evidence type="ECO:0000313" key="4">
    <source>
        <dbReference type="Proteomes" id="UP001176961"/>
    </source>
</evidence>
<feature type="region of interest" description="Disordered" evidence="1">
    <location>
        <begin position="102"/>
        <end position="177"/>
    </location>
</feature>
<dbReference type="EMBL" id="CATQJL010000316">
    <property type="protein sequence ID" value="CAJ0605024.1"/>
    <property type="molecule type" value="Genomic_DNA"/>
</dbReference>
<dbReference type="InterPro" id="IPR006989">
    <property type="entry name" value="NAB_co-repressor_dom"/>
</dbReference>
<dbReference type="Proteomes" id="UP001176961">
    <property type="component" value="Unassembled WGS sequence"/>
</dbReference>
<dbReference type="Pfam" id="PF04905">
    <property type="entry name" value="NCD2"/>
    <property type="match status" value="1"/>
</dbReference>
<organism evidence="3 4">
    <name type="scientific">Cylicocyclus nassatus</name>
    <name type="common">Nematode worm</name>
    <dbReference type="NCBI Taxonomy" id="53992"/>
    <lineage>
        <taxon>Eukaryota</taxon>
        <taxon>Metazoa</taxon>
        <taxon>Ecdysozoa</taxon>
        <taxon>Nematoda</taxon>
        <taxon>Chromadorea</taxon>
        <taxon>Rhabditida</taxon>
        <taxon>Rhabditina</taxon>
        <taxon>Rhabditomorpha</taxon>
        <taxon>Strongyloidea</taxon>
        <taxon>Strongylidae</taxon>
        <taxon>Cylicocyclus</taxon>
    </lineage>
</organism>
<sequence>MSIGFCTNCRFCGNAVEFIVDVARIGFNFDRDDVAAEWKRHPQLGTVGEVLDLLSASADTPNRLSKYRRYSALYGRFDAKRKPDKVVKDAGYHYAKASRKRGFDVVDSHSPQSSPTQSPCPGEDNDAEADVFSTAKQSEEKRKKSESAQEKSTYLERWASSMLASQQSASNSPSGTQ</sequence>